<keyword evidence="7" id="KW-1133">Transmembrane helix</keyword>
<evidence type="ECO:0000256" key="5">
    <source>
        <dbReference type="ARBA" id="ARBA00022833"/>
    </source>
</evidence>
<feature type="transmembrane region" description="Helical" evidence="7">
    <location>
        <begin position="285"/>
        <end position="306"/>
    </location>
</feature>
<keyword evidence="5" id="KW-0862">Zinc</keyword>
<dbReference type="Pfam" id="PF07687">
    <property type="entry name" value="M20_dimer"/>
    <property type="match status" value="1"/>
</dbReference>
<dbReference type="EMBL" id="FR872660">
    <property type="protein sequence ID" value="CCB91964.1"/>
    <property type="molecule type" value="Genomic_DNA"/>
</dbReference>
<evidence type="ECO:0000256" key="6">
    <source>
        <dbReference type="ARBA" id="ARBA00023049"/>
    </source>
</evidence>
<keyword evidence="3" id="KW-0479">Metal-binding</keyword>
<dbReference type="GO" id="GO:0046872">
    <property type="term" value="F:metal ion binding"/>
    <property type="evidence" value="ECO:0007669"/>
    <property type="project" value="UniProtKB-KW"/>
</dbReference>
<evidence type="ECO:0000256" key="2">
    <source>
        <dbReference type="ARBA" id="ARBA00022670"/>
    </source>
</evidence>
<dbReference type="InterPro" id="IPR001915">
    <property type="entry name" value="Peptidase_M48"/>
</dbReference>
<reference evidence="10" key="1">
    <citation type="submission" date="2011-05" db="EMBL/GenBank/DDBJ databases">
        <title>Unity in variety -- the pan-genome of the Chlamydiae.</title>
        <authorList>
            <person name="Collingro A."/>
            <person name="Tischler P."/>
            <person name="Weinmaier T."/>
            <person name="Penz T."/>
            <person name="Heinz E."/>
            <person name="Brunham R.C."/>
            <person name="Read T.D."/>
            <person name="Bavoil P.M."/>
            <person name="Sachse K."/>
            <person name="Kahane S."/>
            <person name="Friedman M.G."/>
            <person name="Rattei T."/>
            <person name="Myers G.S.A."/>
            <person name="Horn M."/>
        </authorList>
    </citation>
    <scope>NUCLEOTIDE SEQUENCE</scope>
    <source>
        <strain evidence="10">2032/99</strain>
    </source>
</reference>
<sequence>MGQFQAMFTQIFYLTVVLLIISFSPQHQQPPLTLSPLPAFLLGSAAYIFTLILIALQNILFSKWLRNTHHILLATANALLILFLLAIHSLLIFPSILLVSAASLTLYFGGLYVFHRSAYPRIPAGSRGLASSANLYAINHLRFLLPFCLPFLLIACIMDAITLIPADKVELSRSYSALFTIGLLALLLLIVLFYPPLTIRIWKCRDLSSSKLKQNLDALCVKAQFKHAGIKTWTVLNHSYTAAIIGILPRFRYIMFTKRLLNELSPRSINAILAHEIGHCAHKHLLYYPAVIFGILVLFALGTPLLEPIASSFTFLALYSLVFFIYLRVVFGYFSRLFERQADLHVYQLGIPVEDMQLALDEIGHATGGTHQVPCWHHYSIQKRIDFLEATKKDPLLIAKHHQHVRLSLILYFILLGVGIIFTYNFFFRKYQTMKTLDQLRHSYKQSEAKALEAFQKFLSFPSISSEAEYTPHLLECAGWLREKMNSLGLTTQLWKTSGHPILFGEDLSAGPSKPTLLIYNHYDVQPVDPLELWKSPPFEPAIRNGQIYARGAQDNKGQCFYVMQALKLLREKNGGYPINIKWLIEGEEETGSEGLEGILAEKSQELKADYLAIVDLGIPGPNIPAITLGTRGILTMDIVVKGSNTDLHSGVHGGIVFNPIHALVHILSSCRDKEGKITVPGFYDSVSPINDREKERLFLDFDEKEYHQAFGALPTGGETRLTPFERAWTRPTLEINGIHGGYTGDGFKTVIPAQASAKISCRLVPRQDPKQIGPLVAEYLKSLAPEGIEVEVNVHPGSGSACRSDIRSKGVQAFSKAYEEVFGQPISYTYEGGSIPIINALSEASGSEVILLGLGLADDYMHAPNEHFGIDRLEKGALIMALGILNI</sequence>
<dbReference type="EC" id="3.4.13.-" evidence="10"/>
<dbReference type="CDD" id="cd07345">
    <property type="entry name" value="M48A_Ste24p-like"/>
    <property type="match status" value="1"/>
</dbReference>
<dbReference type="InterPro" id="IPR011650">
    <property type="entry name" value="Peptidase_M20_dimer"/>
</dbReference>
<keyword evidence="10" id="KW-0224">Dipeptidase</keyword>
<dbReference type="GO" id="GO:0004222">
    <property type="term" value="F:metalloendopeptidase activity"/>
    <property type="evidence" value="ECO:0007669"/>
    <property type="project" value="InterPro"/>
</dbReference>
<protein>
    <submittedName>
        <fullName evidence="10">Cys-Gly metallodipeptidase DUG1</fullName>
        <ecNumber evidence="10">3.4.13.-</ecNumber>
    </submittedName>
</protein>
<comment type="cofactor">
    <cofactor evidence="1">
        <name>Zn(2+)</name>
        <dbReference type="ChEBI" id="CHEBI:29105"/>
    </cofactor>
</comment>
<dbReference type="InterPro" id="IPR051458">
    <property type="entry name" value="Cyt/Met_Dipeptidase"/>
</dbReference>
<dbReference type="Gene3D" id="3.40.630.10">
    <property type="entry name" value="Zn peptidases"/>
    <property type="match status" value="1"/>
</dbReference>
<dbReference type="Pfam" id="PF01435">
    <property type="entry name" value="Peptidase_M48"/>
    <property type="match status" value="1"/>
</dbReference>
<dbReference type="GO" id="GO:0006508">
    <property type="term" value="P:proteolysis"/>
    <property type="evidence" value="ECO:0007669"/>
    <property type="project" value="UniProtKB-KW"/>
</dbReference>
<dbReference type="AlphaFoldDB" id="F8LEP6"/>
<name>F8LEP6_9BACT</name>
<feature type="transmembrane region" description="Helical" evidence="7">
    <location>
        <begin position="7"/>
        <end position="25"/>
    </location>
</feature>
<accession>F8LEP6</accession>
<feature type="transmembrane region" description="Helical" evidence="7">
    <location>
        <begin position="37"/>
        <end position="59"/>
    </location>
</feature>
<feature type="transmembrane region" description="Helical" evidence="7">
    <location>
        <begin position="96"/>
        <end position="114"/>
    </location>
</feature>
<feature type="domain" description="Peptidase M48" evidence="8">
    <location>
        <begin position="210"/>
        <end position="351"/>
    </location>
</feature>
<feature type="transmembrane region" description="Helical" evidence="7">
    <location>
        <begin position="176"/>
        <end position="195"/>
    </location>
</feature>
<proteinExistence type="predicted"/>
<dbReference type="PANTHER" id="PTHR43270:SF12">
    <property type="entry name" value="SUCCINYL-DIAMINOPIMELATE DESUCCINYLASE"/>
    <property type="match status" value="1"/>
</dbReference>
<dbReference type="Gene3D" id="3.30.70.360">
    <property type="match status" value="1"/>
</dbReference>
<dbReference type="NCBIfam" id="NF006579">
    <property type="entry name" value="PRK09104.1"/>
    <property type="match status" value="1"/>
</dbReference>
<organism evidence="10">
    <name type="scientific">Waddlia chondrophila 2032/99</name>
    <dbReference type="NCBI Taxonomy" id="765953"/>
    <lineage>
        <taxon>Bacteria</taxon>
        <taxon>Pseudomonadati</taxon>
        <taxon>Chlamydiota</taxon>
        <taxon>Chlamydiia</taxon>
        <taxon>Parachlamydiales</taxon>
        <taxon>Waddliaceae</taxon>
        <taxon>Waddlia</taxon>
    </lineage>
</organism>
<evidence type="ECO:0000256" key="3">
    <source>
        <dbReference type="ARBA" id="ARBA00022723"/>
    </source>
</evidence>
<dbReference type="Pfam" id="PF01546">
    <property type="entry name" value="Peptidase_M20"/>
    <property type="match status" value="1"/>
</dbReference>
<dbReference type="PANTHER" id="PTHR43270">
    <property type="entry name" value="BETA-ALA-HIS DIPEPTIDASE"/>
    <property type="match status" value="1"/>
</dbReference>
<feature type="transmembrane region" description="Helical" evidence="7">
    <location>
        <begin position="312"/>
        <end position="331"/>
    </location>
</feature>
<dbReference type="NCBIfam" id="NF006053">
    <property type="entry name" value="PRK08201.1"/>
    <property type="match status" value="1"/>
</dbReference>
<evidence type="ECO:0000259" key="8">
    <source>
        <dbReference type="Pfam" id="PF01435"/>
    </source>
</evidence>
<feature type="transmembrane region" description="Helical" evidence="7">
    <location>
        <begin position="409"/>
        <end position="427"/>
    </location>
</feature>
<keyword evidence="2" id="KW-0645">Protease</keyword>
<dbReference type="SUPFAM" id="SSF53187">
    <property type="entry name" value="Zn-dependent exopeptidases"/>
    <property type="match status" value="1"/>
</dbReference>
<dbReference type="Gene3D" id="3.30.2010.10">
    <property type="entry name" value="Metalloproteases ('zincins'), catalytic domain"/>
    <property type="match status" value="1"/>
</dbReference>
<dbReference type="GO" id="GO:0016805">
    <property type="term" value="F:dipeptidase activity"/>
    <property type="evidence" value="ECO:0007669"/>
    <property type="project" value="UniProtKB-KW"/>
</dbReference>
<evidence type="ECO:0000256" key="7">
    <source>
        <dbReference type="SAM" id="Phobius"/>
    </source>
</evidence>
<feature type="transmembrane region" description="Helical" evidence="7">
    <location>
        <begin position="143"/>
        <end position="164"/>
    </location>
</feature>
<dbReference type="InterPro" id="IPR002933">
    <property type="entry name" value="Peptidase_M20"/>
</dbReference>
<gene>
    <name evidence="10" type="primary">DUG1</name>
    <name evidence="10" type="ORF">WCH_BJ08490</name>
</gene>
<evidence type="ECO:0000256" key="1">
    <source>
        <dbReference type="ARBA" id="ARBA00001947"/>
    </source>
</evidence>
<evidence type="ECO:0000256" key="4">
    <source>
        <dbReference type="ARBA" id="ARBA00022801"/>
    </source>
</evidence>
<evidence type="ECO:0000259" key="9">
    <source>
        <dbReference type="Pfam" id="PF07687"/>
    </source>
</evidence>
<keyword evidence="4 10" id="KW-0378">Hydrolase</keyword>
<keyword evidence="7" id="KW-0472">Membrane</keyword>
<evidence type="ECO:0000313" key="10">
    <source>
        <dbReference type="EMBL" id="CCB91964.1"/>
    </source>
</evidence>
<keyword evidence="7" id="KW-0812">Transmembrane</keyword>
<keyword evidence="6" id="KW-0482">Metalloprotease</keyword>
<feature type="transmembrane region" description="Helical" evidence="7">
    <location>
        <begin position="71"/>
        <end position="90"/>
    </location>
</feature>
<feature type="domain" description="Peptidase M20 dimerisation" evidence="9">
    <location>
        <begin position="630"/>
        <end position="788"/>
    </location>
</feature>